<dbReference type="GO" id="GO:0005634">
    <property type="term" value="C:nucleus"/>
    <property type="evidence" value="ECO:0007669"/>
    <property type="project" value="TreeGrafter"/>
</dbReference>
<reference evidence="2" key="1">
    <citation type="journal article" date="2024" name="Gigascience">
        <title>Chromosome-level genome of the poultry shaft louse Menopon gallinae provides insight into the host-switching and adaptive evolution of parasitic lice.</title>
        <authorList>
            <person name="Xu Y."/>
            <person name="Ma L."/>
            <person name="Liu S."/>
            <person name="Liang Y."/>
            <person name="Liu Q."/>
            <person name="He Z."/>
            <person name="Tian L."/>
            <person name="Duan Y."/>
            <person name="Cai W."/>
            <person name="Li H."/>
            <person name="Song F."/>
        </authorList>
    </citation>
    <scope>NUCLEOTIDE SEQUENCE</scope>
    <source>
        <strain evidence="2">Cailab_2023a</strain>
    </source>
</reference>
<comment type="similarity">
    <text evidence="1">Belongs to the RRN3 family.</text>
</comment>
<dbReference type="PANTHER" id="PTHR12790:SF0">
    <property type="entry name" value="RNA POLYMERASE I-SPECIFIC TRANSCRIPTION INITIATION FACTOR RRN3-RELATED"/>
    <property type="match status" value="1"/>
</dbReference>
<name>A0AAW2HAV6_9NEOP</name>
<gene>
    <name evidence="2" type="ORF">PYX00_009163</name>
</gene>
<dbReference type="AlphaFoldDB" id="A0AAW2HAV6"/>
<comment type="caution">
    <text evidence="2">The sequence shown here is derived from an EMBL/GenBank/DDBJ whole genome shotgun (WGS) entry which is preliminary data.</text>
</comment>
<evidence type="ECO:0000256" key="1">
    <source>
        <dbReference type="ARBA" id="ARBA00010098"/>
    </source>
</evidence>
<dbReference type="PANTHER" id="PTHR12790">
    <property type="entry name" value="TRANSCRIPTION INITIATION FACTOR IA RRN3"/>
    <property type="match status" value="1"/>
</dbReference>
<protein>
    <recommendedName>
        <fullName evidence="3">RNA polymerase I-specific transcription initiation factor RRN3</fullName>
    </recommendedName>
</protein>
<dbReference type="GO" id="GO:0001042">
    <property type="term" value="F:RNA polymerase I core binding"/>
    <property type="evidence" value="ECO:0007669"/>
    <property type="project" value="TreeGrafter"/>
</dbReference>
<accession>A0AAW2HAV6</accession>
<evidence type="ECO:0000313" key="2">
    <source>
        <dbReference type="EMBL" id="KAL0266688.1"/>
    </source>
</evidence>
<dbReference type="GO" id="GO:0001181">
    <property type="term" value="F:RNA polymerase I general transcription initiation factor activity"/>
    <property type="evidence" value="ECO:0007669"/>
    <property type="project" value="InterPro"/>
</dbReference>
<evidence type="ECO:0008006" key="3">
    <source>
        <dbReference type="Google" id="ProtNLM"/>
    </source>
</evidence>
<dbReference type="GO" id="GO:0006361">
    <property type="term" value="P:transcription initiation at RNA polymerase I promoter"/>
    <property type="evidence" value="ECO:0007669"/>
    <property type="project" value="InterPro"/>
</dbReference>
<organism evidence="2">
    <name type="scientific">Menopon gallinae</name>
    <name type="common">poultry shaft louse</name>
    <dbReference type="NCBI Taxonomy" id="328185"/>
    <lineage>
        <taxon>Eukaryota</taxon>
        <taxon>Metazoa</taxon>
        <taxon>Ecdysozoa</taxon>
        <taxon>Arthropoda</taxon>
        <taxon>Hexapoda</taxon>
        <taxon>Insecta</taxon>
        <taxon>Pterygota</taxon>
        <taxon>Neoptera</taxon>
        <taxon>Paraneoptera</taxon>
        <taxon>Psocodea</taxon>
        <taxon>Troctomorpha</taxon>
        <taxon>Phthiraptera</taxon>
        <taxon>Amblycera</taxon>
        <taxon>Menoponidae</taxon>
        <taxon>Menopon</taxon>
    </lineage>
</organism>
<dbReference type="Pfam" id="PF05327">
    <property type="entry name" value="RRN3"/>
    <property type="match status" value="1"/>
</dbReference>
<proteinExistence type="inferred from homology"/>
<dbReference type="EMBL" id="JARGDH010000005">
    <property type="protein sequence ID" value="KAL0266688.1"/>
    <property type="molecule type" value="Genomic_DNA"/>
</dbReference>
<sequence length="596" mass="69470">MQKNVSFVRGNRYILVSTRRVFSNRFKMSLITTRSSLLSILKLPNPGGQRNSLHRVRFRLPTDIKRIFQNYKSNCNFEEYESLVSIIRDDDISDSDLLSLLKEAKNCIPILNYDLRLFVQALNIIRWTNRGDEVVETYKEFINDLVTAHSQHTKVVMDQLVKLFSNIEDTEWSNYEPVESQKKQFENIHSTLKSIIERVPLSEDVLLECLSHNFPHLVHKTSFAKQLCYVYNTLKVLSYQPHLRVNILQIIIDQLLVRDVHTSRDDIMQAEEQQADLLYEMEVDEDPPLQRLKHPVADTLDGIMELLFMFIKSECYDGEKLNQVKCHKLYNELLNMFETAMLPTHSHHIQFIMFYICSFENTLAQKFLKFLWSKAISPNIPPVIRHAAISYLAGFLARGEYVLLGYLKNYLTKMGDWINNYISSHRDLSESNPSAHSVFYFMCQAVFYLIAFRHEDLVDSRSRLTFLQGLNLSQIITCKLNPLRVCAPELLERFADVARDYQLAYCYTIIENNSRNALPVVDSDRNIKTSPVIELYFPFDPLLLPRCHSFIKPLYREYSSSKCKDMEDVQVKQSSQGSLYKEGFSPNISTGLSYEN</sequence>
<dbReference type="InterPro" id="IPR007991">
    <property type="entry name" value="RNA_pol_I_trans_ini_fac_RRN3"/>
</dbReference>